<evidence type="ECO:0000313" key="4">
    <source>
        <dbReference type="Proteomes" id="UP001368500"/>
    </source>
</evidence>
<proteinExistence type="inferred from homology"/>
<dbReference type="Proteomes" id="UP001368500">
    <property type="component" value="Unassembled WGS sequence"/>
</dbReference>
<dbReference type="PIRSF" id="PIRSF017082">
    <property type="entry name" value="YflP"/>
    <property type="match status" value="1"/>
</dbReference>
<keyword evidence="2" id="KW-0732">Signal</keyword>
<dbReference type="InterPro" id="IPR005064">
    <property type="entry name" value="BUG"/>
</dbReference>
<evidence type="ECO:0000256" key="1">
    <source>
        <dbReference type="ARBA" id="ARBA00006987"/>
    </source>
</evidence>
<dbReference type="Pfam" id="PF03401">
    <property type="entry name" value="TctC"/>
    <property type="match status" value="1"/>
</dbReference>
<evidence type="ECO:0000313" key="3">
    <source>
        <dbReference type="EMBL" id="MEK8028242.1"/>
    </source>
</evidence>
<gene>
    <name evidence="3" type="ORF">AACH11_19955</name>
</gene>
<dbReference type="InterPro" id="IPR042100">
    <property type="entry name" value="Bug_dom1"/>
</dbReference>
<accession>A0ABU9BE88</accession>
<comment type="caution">
    <text evidence="3">The sequence shown here is derived from an EMBL/GenBank/DDBJ whole genome shotgun (WGS) entry which is preliminary data.</text>
</comment>
<dbReference type="EMBL" id="JBBUTF010000021">
    <property type="protein sequence ID" value="MEK8028242.1"/>
    <property type="molecule type" value="Genomic_DNA"/>
</dbReference>
<sequence length="333" mass="34816">MTRDLRMADRRRLLAAAAAALGPVLGATAQRVRAADAPWPQRPIQLVVAFAAGGAGDLVARLVARRLGEALGQPVVIDNKPIPVAAVQSVARARPDGQTWLMAGSGTALTESLFQHLPYRLMEDFVHVSTLASFDLALVTGAGSGLRSVADVLAAARARPGQLNIGTVRIGSTQNLTAELFRAMTGIDVTLVPFRTTGELVTALRSREVQIGFEIVPAVLGQIRSQALTALAVTSTRRFAGLPDVPPLAEAGVPGFESSSWNGIAVPAGTPAAIVGRIHQEIGRALALPDVQQGLLEQGAIGQASPPGAMATRMRADIAKWRAVIERAGIPRT</sequence>
<feature type="signal peptide" evidence="2">
    <location>
        <begin position="1"/>
        <end position="29"/>
    </location>
</feature>
<protein>
    <submittedName>
        <fullName evidence="3">Tripartite tricarboxylate transporter substrate-binding protein</fullName>
    </submittedName>
</protein>
<evidence type="ECO:0000256" key="2">
    <source>
        <dbReference type="SAM" id="SignalP"/>
    </source>
</evidence>
<name>A0ABU9BE88_9BURK</name>
<organism evidence="3 4">
    <name type="scientific">Pseudaquabacterium rugosum</name>
    <dbReference type="NCBI Taxonomy" id="2984194"/>
    <lineage>
        <taxon>Bacteria</taxon>
        <taxon>Pseudomonadati</taxon>
        <taxon>Pseudomonadota</taxon>
        <taxon>Betaproteobacteria</taxon>
        <taxon>Burkholderiales</taxon>
        <taxon>Sphaerotilaceae</taxon>
        <taxon>Pseudaquabacterium</taxon>
    </lineage>
</organism>
<reference evidence="3 4" key="1">
    <citation type="submission" date="2024-04" db="EMBL/GenBank/DDBJ databases">
        <title>Novel species of the genus Ideonella isolated from streams.</title>
        <authorList>
            <person name="Lu H."/>
        </authorList>
    </citation>
    <scope>NUCLEOTIDE SEQUENCE [LARGE SCALE GENOMIC DNA]</scope>
    <source>
        <strain evidence="3 4">BYS139W</strain>
    </source>
</reference>
<keyword evidence="4" id="KW-1185">Reference proteome</keyword>
<dbReference type="PROSITE" id="PS51318">
    <property type="entry name" value="TAT"/>
    <property type="match status" value="1"/>
</dbReference>
<dbReference type="SUPFAM" id="SSF53850">
    <property type="entry name" value="Periplasmic binding protein-like II"/>
    <property type="match status" value="1"/>
</dbReference>
<feature type="chain" id="PRO_5045531065" evidence="2">
    <location>
        <begin position="30"/>
        <end position="333"/>
    </location>
</feature>
<dbReference type="PANTHER" id="PTHR42928:SF5">
    <property type="entry name" value="BLR1237 PROTEIN"/>
    <property type="match status" value="1"/>
</dbReference>
<dbReference type="RefSeq" id="WP_341376028.1">
    <property type="nucleotide sequence ID" value="NZ_JBBUTF010000021.1"/>
</dbReference>
<dbReference type="InterPro" id="IPR006311">
    <property type="entry name" value="TAT_signal"/>
</dbReference>
<dbReference type="PANTHER" id="PTHR42928">
    <property type="entry name" value="TRICARBOXYLATE-BINDING PROTEIN"/>
    <property type="match status" value="1"/>
</dbReference>
<dbReference type="Gene3D" id="3.40.190.150">
    <property type="entry name" value="Bordetella uptake gene, domain 1"/>
    <property type="match status" value="1"/>
</dbReference>
<comment type="similarity">
    <text evidence="1">Belongs to the UPF0065 (bug) family.</text>
</comment>
<dbReference type="Gene3D" id="3.40.190.10">
    <property type="entry name" value="Periplasmic binding protein-like II"/>
    <property type="match status" value="1"/>
</dbReference>